<protein>
    <submittedName>
        <fullName evidence="1">Uncharacterized protein</fullName>
    </submittedName>
</protein>
<dbReference type="RefSeq" id="WP_089966315.1">
    <property type="nucleotide sequence ID" value="NZ_CP071376.1"/>
</dbReference>
<gene>
    <name evidence="1" type="ORF">SAMN04488529_101949</name>
</gene>
<sequence length="93" mass="10707">MNNYKYRFNGGQLVLVGTVIYENGCPASGVNVVLQCICPLGCYYRNHPKCKKCRYRKLQCLSISKTNECGEFLFVIYNRNLIYKVVVVDNLIE</sequence>
<proteinExistence type="predicted"/>
<evidence type="ECO:0000313" key="1">
    <source>
        <dbReference type="EMBL" id="SDO95957.1"/>
    </source>
</evidence>
<dbReference type="GeneID" id="65311095"/>
<dbReference type="STRING" id="94869.SAMN04488529_101949"/>
<organism evidence="1 2">
    <name type="scientific">Clostridium gasigenes</name>
    <dbReference type="NCBI Taxonomy" id="94869"/>
    <lineage>
        <taxon>Bacteria</taxon>
        <taxon>Bacillati</taxon>
        <taxon>Bacillota</taxon>
        <taxon>Clostridia</taxon>
        <taxon>Eubacteriales</taxon>
        <taxon>Clostridiaceae</taxon>
        <taxon>Clostridium</taxon>
    </lineage>
</organism>
<evidence type="ECO:0000313" key="2">
    <source>
        <dbReference type="Proteomes" id="UP000198597"/>
    </source>
</evidence>
<dbReference type="EMBL" id="FNJM01000001">
    <property type="protein sequence ID" value="SDO95957.1"/>
    <property type="molecule type" value="Genomic_DNA"/>
</dbReference>
<keyword evidence="2" id="KW-1185">Reference proteome</keyword>
<accession>A0A1H0NT99</accession>
<reference evidence="1 2" key="1">
    <citation type="submission" date="2016-10" db="EMBL/GenBank/DDBJ databases">
        <authorList>
            <person name="de Groot N.N."/>
        </authorList>
    </citation>
    <scope>NUCLEOTIDE SEQUENCE [LARGE SCALE GENOMIC DNA]</scope>
    <source>
        <strain evidence="1 2">DSM 12272</strain>
    </source>
</reference>
<name>A0A1H0NT99_9CLOT</name>
<dbReference type="AlphaFoldDB" id="A0A1H0NT99"/>
<dbReference type="Proteomes" id="UP000198597">
    <property type="component" value="Unassembled WGS sequence"/>
</dbReference>